<keyword evidence="3 5" id="KW-1133">Transmembrane helix</keyword>
<dbReference type="FunFam" id="1.20.1250.20:FF:000011">
    <property type="entry name" value="MFS multidrug transporter, putative"/>
    <property type="match status" value="1"/>
</dbReference>
<evidence type="ECO:0000256" key="3">
    <source>
        <dbReference type="ARBA" id="ARBA00022989"/>
    </source>
</evidence>
<dbReference type="OrthoDB" id="3357846at2759"/>
<evidence type="ECO:0000256" key="4">
    <source>
        <dbReference type="ARBA" id="ARBA00023136"/>
    </source>
</evidence>
<feature type="transmembrane region" description="Helical" evidence="5">
    <location>
        <begin position="456"/>
        <end position="485"/>
    </location>
</feature>
<dbReference type="InterPro" id="IPR036259">
    <property type="entry name" value="MFS_trans_sf"/>
</dbReference>
<evidence type="ECO:0000256" key="2">
    <source>
        <dbReference type="ARBA" id="ARBA00022692"/>
    </source>
</evidence>
<comment type="subcellular location">
    <subcellularLocation>
        <location evidence="1">Membrane</location>
        <topology evidence="1">Multi-pass membrane protein</topology>
    </subcellularLocation>
</comment>
<keyword evidence="2 5" id="KW-0812">Transmembrane</keyword>
<dbReference type="GO" id="GO:1990961">
    <property type="term" value="P:xenobiotic detoxification by transmembrane export across the plasma membrane"/>
    <property type="evidence" value="ECO:0007669"/>
    <property type="project" value="TreeGrafter"/>
</dbReference>
<dbReference type="InParanoid" id="A0A1Y2ERR2"/>
<dbReference type="Pfam" id="PF07690">
    <property type="entry name" value="MFS_1"/>
    <property type="match status" value="1"/>
</dbReference>
<dbReference type="GO" id="GO:0005886">
    <property type="term" value="C:plasma membrane"/>
    <property type="evidence" value="ECO:0007669"/>
    <property type="project" value="TreeGrafter"/>
</dbReference>
<dbReference type="GO" id="GO:0015244">
    <property type="term" value="F:fluconazole transmembrane transporter activity"/>
    <property type="evidence" value="ECO:0007669"/>
    <property type="project" value="TreeGrafter"/>
</dbReference>
<feature type="transmembrane region" description="Helical" evidence="5">
    <location>
        <begin position="497"/>
        <end position="514"/>
    </location>
</feature>
<proteinExistence type="predicted"/>
<dbReference type="Proteomes" id="UP000193467">
    <property type="component" value="Unassembled WGS sequence"/>
</dbReference>
<feature type="transmembrane region" description="Helical" evidence="5">
    <location>
        <begin position="389"/>
        <end position="408"/>
    </location>
</feature>
<feature type="transmembrane region" description="Helical" evidence="5">
    <location>
        <begin position="118"/>
        <end position="138"/>
    </location>
</feature>
<dbReference type="SUPFAM" id="SSF103473">
    <property type="entry name" value="MFS general substrate transporter"/>
    <property type="match status" value="1"/>
</dbReference>
<dbReference type="AlphaFoldDB" id="A0A1Y2ERR2"/>
<evidence type="ECO:0000256" key="1">
    <source>
        <dbReference type="ARBA" id="ARBA00004141"/>
    </source>
</evidence>
<feature type="transmembrane region" description="Helical" evidence="5">
    <location>
        <begin position="212"/>
        <end position="231"/>
    </location>
</feature>
<sequence>MLDILRDSTVGQLLNFASRGKLCSYPEQRPGYLVPSRFLVSSAPTTSQGDDEDHFPRTPSGACTLVNAPGTITTPKGVEGDLEKGVDVAPEVNAEKAVPYPYLVDWEENDPDNPRRRFFVGFLVCFLTFSVYIGSAIYTSSIPSLMATFGVSQVVATLGLTLFVAGYGIGPMFLAPIQEMPKFGRNPVYISGLFLFVLFQVPVIFAKNIGTILVFRFLAGFVGSPALATGGASMGGKSARIAIGLWSVGAVCGPIAGPVVGGFAAQANGWRWPIYELLWISGAALILLGLCMPETMGETILIRRAERLRRLTGNPLIKTQAELDRKESETFIGLATENFIRAFQLSLEPAVFFANSYIALVYAILYLWFEAFPLVFNDIYHFNLGVGGLPYLSFMVAGVFTFTAYVVYQKKHLQPRIENDPNFRHENRLEMGLVAGAFIPISLFLFGWSARPDVHWIVPMIGAGLYLPGVYGLFQCIMVYVSVGYPKYAASILAGNDLFRSTFASVFPLFGAIFFKRLGLGGGCSLLAGLSILMIPLLWLLIKHGATLRARSRFAEY</sequence>
<feature type="transmembrane region" description="Helical" evidence="5">
    <location>
        <begin position="187"/>
        <end position="206"/>
    </location>
</feature>
<evidence type="ECO:0000256" key="5">
    <source>
        <dbReference type="SAM" id="Phobius"/>
    </source>
</evidence>
<reference evidence="6 7" key="1">
    <citation type="submission" date="2016-07" db="EMBL/GenBank/DDBJ databases">
        <title>Pervasive Adenine N6-methylation of Active Genes in Fungi.</title>
        <authorList>
            <consortium name="DOE Joint Genome Institute"/>
            <person name="Mondo S.J."/>
            <person name="Dannebaum R.O."/>
            <person name="Kuo R.C."/>
            <person name="Labutti K."/>
            <person name="Haridas S."/>
            <person name="Kuo A."/>
            <person name="Salamov A."/>
            <person name="Ahrendt S.R."/>
            <person name="Lipzen A."/>
            <person name="Sullivan W."/>
            <person name="Andreopoulos W.B."/>
            <person name="Clum A."/>
            <person name="Lindquist E."/>
            <person name="Daum C."/>
            <person name="Ramamoorthy G.K."/>
            <person name="Gryganskyi A."/>
            <person name="Culley D."/>
            <person name="Magnuson J.K."/>
            <person name="James T.Y."/>
            <person name="O'Malley M.A."/>
            <person name="Stajich J.E."/>
            <person name="Spatafora J.W."/>
            <person name="Visel A."/>
            <person name="Grigoriev I.V."/>
        </authorList>
    </citation>
    <scope>NUCLEOTIDE SEQUENCE [LARGE SCALE GENOMIC DNA]</scope>
    <source>
        <strain evidence="6 7">62-1032</strain>
    </source>
</reference>
<keyword evidence="7" id="KW-1185">Reference proteome</keyword>
<accession>A0A1Y2ERR2</accession>
<evidence type="ECO:0000313" key="6">
    <source>
        <dbReference type="EMBL" id="ORY74280.1"/>
    </source>
</evidence>
<name>A0A1Y2ERR2_9BASI</name>
<comment type="caution">
    <text evidence="6">The sequence shown here is derived from an EMBL/GenBank/DDBJ whole genome shotgun (WGS) entry which is preliminary data.</text>
</comment>
<feature type="transmembrane region" description="Helical" evidence="5">
    <location>
        <begin position="520"/>
        <end position="542"/>
    </location>
</feature>
<organism evidence="6 7">
    <name type="scientific">Leucosporidium creatinivorum</name>
    <dbReference type="NCBI Taxonomy" id="106004"/>
    <lineage>
        <taxon>Eukaryota</taxon>
        <taxon>Fungi</taxon>
        <taxon>Dikarya</taxon>
        <taxon>Basidiomycota</taxon>
        <taxon>Pucciniomycotina</taxon>
        <taxon>Microbotryomycetes</taxon>
        <taxon>Leucosporidiales</taxon>
        <taxon>Leucosporidium</taxon>
    </lineage>
</organism>
<dbReference type="STRING" id="106004.A0A1Y2ERR2"/>
<protein>
    <submittedName>
        <fullName evidence="6">Putative caffeine resistance protein</fullName>
    </submittedName>
</protein>
<dbReference type="PANTHER" id="PTHR23502">
    <property type="entry name" value="MAJOR FACILITATOR SUPERFAMILY"/>
    <property type="match status" value="1"/>
</dbReference>
<dbReference type="PANTHER" id="PTHR23502:SF23">
    <property type="entry name" value="FLUCONAZOLE RESISTANCE PROTEIN 1"/>
    <property type="match status" value="1"/>
</dbReference>
<feature type="transmembrane region" description="Helical" evidence="5">
    <location>
        <begin position="277"/>
        <end position="301"/>
    </location>
</feature>
<feature type="transmembrane region" description="Helical" evidence="5">
    <location>
        <begin position="150"/>
        <end position="175"/>
    </location>
</feature>
<dbReference type="InterPro" id="IPR011701">
    <property type="entry name" value="MFS"/>
</dbReference>
<evidence type="ECO:0000313" key="7">
    <source>
        <dbReference type="Proteomes" id="UP000193467"/>
    </source>
</evidence>
<feature type="transmembrane region" description="Helical" evidence="5">
    <location>
        <begin position="243"/>
        <end position="265"/>
    </location>
</feature>
<dbReference type="FunCoup" id="A0A1Y2ERR2">
    <property type="interactions" value="11"/>
</dbReference>
<dbReference type="EMBL" id="MCGR01000042">
    <property type="protein sequence ID" value="ORY74280.1"/>
    <property type="molecule type" value="Genomic_DNA"/>
</dbReference>
<feature type="transmembrane region" description="Helical" evidence="5">
    <location>
        <begin position="429"/>
        <end position="450"/>
    </location>
</feature>
<keyword evidence="4 5" id="KW-0472">Membrane</keyword>
<feature type="transmembrane region" description="Helical" evidence="5">
    <location>
        <begin position="350"/>
        <end position="369"/>
    </location>
</feature>
<gene>
    <name evidence="6" type="ORF">BCR35DRAFT_268468</name>
</gene>
<dbReference type="CDD" id="cd17323">
    <property type="entry name" value="MFS_Tpo1_MDR_like"/>
    <property type="match status" value="1"/>
</dbReference>
<dbReference type="Gene3D" id="1.20.1250.20">
    <property type="entry name" value="MFS general substrate transporter like domains"/>
    <property type="match status" value="1"/>
</dbReference>